<dbReference type="AlphaFoldDB" id="A0A830HZL3"/>
<accession>A0A830HZL3</accession>
<organism evidence="8 9">
    <name type="scientific">Pycnococcus provasolii</name>
    <dbReference type="NCBI Taxonomy" id="41880"/>
    <lineage>
        <taxon>Eukaryota</taxon>
        <taxon>Viridiplantae</taxon>
        <taxon>Chlorophyta</taxon>
        <taxon>Pseudoscourfieldiophyceae</taxon>
        <taxon>Pseudoscourfieldiales</taxon>
        <taxon>Pycnococcaceae</taxon>
        <taxon>Pycnococcus</taxon>
    </lineage>
</organism>
<comment type="catalytic activity">
    <reaction evidence="1">
        <text>Cleavage of hydrophobic, N-terminal signal or leader sequences from secreted and periplasmic proteins.</text>
        <dbReference type="EC" id="3.4.21.89"/>
    </reaction>
</comment>
<dbReference type="InterPro" id="IPR019533">
    <property type="entry name" value="Peptidase_S26"/>
</dbReference>
<dbReference type="CDD" id="cd06530">
    <property type="entry name" value="S26_SPase_I"/>
    <property type="match status" value="1"/>
</dbReference>
<feature type="compositionally biased region" description="Low complexity" evidence="6">
    <location>
        <begin position="76"/>
        <end position="96"/>
    </location>
</feature>
<feature type="active site" evidence="5">
    <location>
        <position position="199"/>
    </location>
</feature>
<protein>
    <recommendedName>
        <fullName evidence="3">signal peptidase I</fullName>
        <ecNumber evidence="3">3.4.21.89</ecNumber>
    </recommendedName>
</protein>
<dbReference type="PANTHER" id="PTHR43390">
    <property type="entry name" value="SIGNAL PEPTIDASE I"/>
    <property type="match status" value="1"/>
</dbReference>
<feature type="region of interest" description="Disordered" evidence="6">
    <location>
        <begin position="66"/>
        <end position="109"/>
    </location>
</feature>
<reference evidence="8" key="1">
    <citation type="submission" date="2020-10" db="EMBL/GenBank/DDBJ databases">
        <title>Unveiling of a novel bifunctional photoreceptor, Dualchrome1, isolated from a cosmopolitan green alga.</title>
        <authorList>
            <person name="Suzuki S."/>
            <person name="Kawachi M."/>
        </authorList>
    </citation>
    <scope>NUCLEOTIDE SEQUENCE</scope>
    <source>
        <strain evidence="8">NIES 2893</strain>
    </source>
</reference>
<evidence type="ECO:0000256" key="6">
    <source>
        <dbReference type="SAM" id="MobiDB-lite"/>
    </source>
</evidence>
<sequence length="320" mass="34668">MASPSMSSSVVKSMCHTGCHTVLSRSCRRVRAARSAVRAVPHSGACSGFTSLLGCRARLSRSSSRSSQFRAHATGRETTSTEGSVETGGDSGNNNGNDRDDDEGGNGDGFPEWAVFTQDDLVTVGVALTASLFLRTFVAEPRFIPSLSMYPTYDIGDRLIAEKITYRFNHGPEQGDVIIFHPPAALQAQGYSRGDVFIKRIVAVGGQTVAVHDGRVFVNGKPRVREDYIKDAPKYDMKDVYVPPGSVFVMGDNRNNSFDSHLWGPLDIESIEGRVVFNYWPPNKVGQLEPHVPVDDTSYAVVEVPPVDAPDVSVVASGKE</sequence>
<dbReference type="OrthoDB" id="308440at2759"/>
<dbReference type="GO" id="GO:0004252">
    <property type="term" value="F:serine-type endopeptidase activity"/>
    <property type="evidence" value="ECO:0007669"/>
    <property type="project" value="InterPro"/>
</dbReference>
<dbReference type="InterPro" id="IPR000223">
    <property type="entry name" value="Pept_S26A_signal_pept_1"/>
</dbReference>
<dbReference type="InterPro" id="IPR019758">
    <property type="entry name" value="Pept_S26A_signal_pept_1_CS"/>
</dbReference>
<comment type="similarity">
    <text evidence="2">Belongs to the peptidase S26 family.</text>
</comment>
<gene>
    <name evidence="8" type="ORF">PPROV_000906800</name>
</gene>
<evidence type="ECO:0000256" key="4">
    <source>
        <dbReference type="ARBA" id="ARBA00022801"/>
    </source>
</evidence>
<dbReference type="GO" id="GO:0006465">
    <property type="term" value="P:signal peptide processing"/>
    <property type="evidence" value="ECO:0007669"/>
    <property type="project" value="InterPro"/>
</dbReference>
<feature type="domain" description="Peptidase S26" evidence="7">
    <location>
        <begin position="122"/>
        <end position="280"/>
    </location>
</feature>
<dbReference type="Proteomes" id="UP000660262">
    <property type="component" value="Unassembled WGS sequence"/>
</dbReference>
<evidence type="ECO:0000256" key="3">
    <source>
        <dbReference type="ARBA" id="ARBA00013208"/>
    </source>
</evidence>
<keyword evidence="4" id="KW-0378">Hydrolase</keyword>
<evidence type="ECO:0000256" key="1">
    <source>
        <dbReference type="ARBA" id="ARBA00000677"/>
    </source>
</evidence>
<feature type="active site" evidence="5">
    <location>
        <position position="148"/>
    </location>
</feature>
<dbReference type="GO" id="GO:0009535">
    <property type="term" value="C:chloroplast thylakoid membrane"/>
    <property type="evidence" value="ECO:0007669"/>
    <property type="project" value="TreeGrafter"/>
</dbReference>
<dbReference type="Pfam" id="PF10502">
    <property type="entry name" value="Peptidase_S26"/>
    <property type="match status" value="1"/>
</dbReference>
<dbReference type="GO" id="GO:0009003">
    <property type="term" value="F:signal peptidase activity"/>
    <property type="evidence" value="ECO:0007669"/>
    <property type="project" value="UniProtKB-EC"/>
</dbReference>
<keyword evidence="9" id="KW-1185">Reference proteome</keyword>
<evidence type="ECO:0000313" key="8">
    <source>
        <dbReference type="EMBL" id="GHP10337.1"/>
    </source>
</evidence>
<proteinExistence type="inferred from homology"/>
<evidence type="ECO:0000256" key="5">
    <source>
        <dbReference type="PIRSR" id="PIRSR600223-1"/>
    </source>
</evidence>
<comment type="caution">
    <text evidence="8">The sequence shown here is derived from an EMBL/GenBank/DDBJ whole genome shotgun (WGS) entry which is preliminary data.</text>
</comment>
<evidence type="ECO:0000256" key="2">
    <source>
        <dbReference type="ARBA" id="ARBA00009370"/>
    </source>
</evidence>
<dbReference type="NCBIfam" id="TIGR02227">
    <property type="entry name" value="sigpep_I_bact"/>
    <property type="match status" value="1"/>
</dbReference>
<evidence type="ECO:0000313" key="9">
    <source>
        <dbReference type="Proteomes" id="UP000660262"/>
    </source>
</evidence>
<dbReference type="EMBL" id="BNJQ01000029">
    <property type="protein sequence ID" value="GHP10337.1"/>
    <property type="molecule type" value="Genomic_DNA"/>
</dbReference>
<dbReference type="PROSITE" id="PS00760">
    <property type="entry name" value="SPASE_I_2"/>
    <property type="match status" value="1"/>
</dbReference>
<evidence type="ECO:0000259" key="7">
    <source>
        <dbReference type="Pfam" id="PF10502"/>
    </source>
</evidence>
<dbReference type="InterPro" id="IPR036286">
    <property type="entry name" value="LexA/Signal_pep-like_sf"/>
</dbReference>
<dbReference type="EC" id="3.4.21.89" evidence="3"/>
<dbReference type="SUPFAM" id="SSF51306">
    <property type="entry name" value="LexA/Signal peptidase"/>
    <property type="match status" value="1"/>
</dbReference>
<dbReference type="GO" id="GO:0010027">
    <property type="term" value="P:thylakoid membrane organization"/>
    <property type="evidence" value="ECO:0007669"/>
    <property type="project" value="TreeGrafter"/>
</dbReference>
<dbReference type="PANTHER" id="PTHR43390:SF1">
    <property type="entry name" value="CHLOROPLAST PROCESSING PEPTIDASE"/>
    <property type="match status" value="1"/>
</dbReference>
<dbReference type="InterPro" id="IPR019757">
    <property type="entry name" value="Pept_S26A_signal_pept_1_Lys-AS"/>
</dbReference>
<dbReference type="PRINTS" id="PR00727">
    <property type="entry name" value="LEADERPTASE"/>
</dbReference>
<name>A0A830HZL3_9CHLO</name>
<dbReference type="PROSITE" id="PS00761">
    <property type="entry name" value="SPASE_I_3"/>
    <property type="match status" value="1"/>
</dbReference>
<dbReference type="Gene3D" id="2.10.109.10">
    <property type="entry name" value="Umud Fragment, subunit A"/>
    <property type="match status" value="1"/>
</dbReference>